<reference evidence="5" key="1">
    <citation type="submission" date="2016-09" db="EMBL/GenBank/DDBJ databases">
        <authorList>
            <person name="Gulvik C.A."/>
        </authorList>
    </citation>
    <scope>NUCLEOTIDE SEQUENCE [LARGE SCALE GENOMIC DNA]</scope>
    <source>
        <strain evidence="5">LMG 8895</strain>
    </source>
</reference>
<dbReference type="Proteomes" id="UP000095094">
    <property type="component" value="Unassembled WGS sequence"/>
</dbReference>
<keyword evidence="1 2" id="KW-0732">Signal</keyword>
<keyword evidence="5" id="KW-1185">Reference proteome</keyword>
<evidence type="ECO:0000259" key="3">
    <source>
        <dbReference type="Pfam" id="PF16729"/>
    </source>
</evidence>
<dbReference type="RefSeq" id="WP_069664133.1">
    <property type="nucleotide sequence ID" value="NZ_JBHUJJ010000001.1"/>
</dbReference>
<feature type="signal peptide" evidence="2">
    <location>
        <begin position="1"/>
        <end position="22"/>
    </location>
</feature>
<dbReference type="OrthoDB" id="2179640at2"/>
<dbReference type="EMBL" id="MIJY01000034">
    <property type="protein sequence ID" value="OEG12432.1"/>
    <property type="molecule type" value="Genomic_DNA"/>
</dbReference>
<protein>
    <submittedName>
        <fullName evidence="4">DUF5067 domain-containing protein</fullName>
    </submittedName>
</protein>
<proteinExistence type="predicted"/>
<dbReference type="PROSITE" id="PS51257">
    <property type="entry name" value="PROKAR_LIPOPROTEIN"/>
    <property type="match status" value="1"/>
</dbReference>
<dbReference type="Gene3D" id="2.60.40.1240">
    <property type="match status" value="1"/>
</dbReference>
<feature type="domain" description="DUF5067" evidence="3">
    <location>
        <begin position="181"/>
        <end position="298"/>
    </location>
</feature>
<comment type="caution">
    <text evidence="4">The sequence shown here is derived from an EMBL/GenBank/DDBJ whole genome shotgun (WGS) entry which is preliminary data.</text>
</comment>
<sequence length="323" mass="36610">MYKKRIMIPIVLLLIVFSGCSAKLADKEESFKAKGIEYTIQLPSTWETTTDFKVKYSNEAVFGAQDTKSNSTLVVMGERKETVELDDDFGKRMRKELKTQYNYDKESEIYMKEFKIGKYKGFKYTLDTMFEKRSTWLHLYYIETEHGFLQLNYYSANDGGHEKRAEIIDQSARSVKEIADSGNESSAESEEVVFKNETVSIELTGVMNLEGEGDKKLLALRYTVKNTSEKTAVTAGLWDEAIQVTQQGKELKEGKLPKSNTILDIPKLIEQKKNEIQVGKTGESVSLYELTDTSDVTLVPSKDLFVDAKEVPIVVAAGKEEDE</sequence>
<accession>A0A1E5GIA5</accession>
<evidence type="ECO:0000313" key="5">
    <source>
        <dbReference type="Proteomes" id="UP000095094"/>
    </source>
</evidence>
<dbReference type="InterPro" id="IPR031989">
    <property type="entry name" value="DUF5067"/>
</dbReference>
<gene>
    <name evidence="4" type="ORF">BCR25_07790</name>
</gene>
<dbReference type="InterPro" id="IPR029050">
    <property type="entry name" value="Immunoprotect_excell_Ig-like"/>
</dbReference>
<name>A0A1E5GIA5_9ENTE</name>
<evidence type="ECO:0000256" key="1">
    <source>
        <dbReference type="ARBA" id="ARBA00022729"/>
    </source>
</evidence>
<evidence type="ECO:0000313" key="4">
    <source>
        <dbReference type="EMBL" id="OEG12432.1"/>
    </source>
</evidence>
<dbReference type="Pfam" id="PF16729">
    <property type="entry name" value="DUF5067"/>
    <property type="match status" value="1"/>
</dbReference>
<organism evidence="4 5">
    <name type="scientific">Enterococcus termitis</name>
    <dbReference type="NCBI Taxonomy" id="332950"/>
    <lineage>
        <taxon>Bacteria</taxon>
        <taxon>Bacillati</taxon>
        <taxon>Bacillota</taxon>
        <taxon>Bacilli</taxon>
        <taxon>Lactobacillales</taxon>
        <taxon>Enterococcaceae</taxon>
        <taxon>Enterococcus</taxon>
    </lineage>
</organism>
<evidence type="ECO:0000256" key="2">
    <source>
        <dbReference type="SAM" id="SignalP"/>
    </source>
</evidence>
<feature type="chain" id="PRO_5039187039" evidence="2">
    <location>
        <begin position="23"/>
        <end position="323"/>
    </location>
</feature>
<dbReference type="AlphaFoldDB" id="A0A1E5GIA5"/>